<feature type="modified residue" description="4-aspartylphosphate" evidence="6">
    <location>
        <position position="61"/>
    </location>
</feature>
<evidence type="ECO:0000256" key="6">
    <source>
        <dbReference type="PROSITE-ProRule" id="PRU00169"/>
    </source>
</evidence>
<protein>
    <submittedName>
        <fullName evidence="9">Response regulator transcription factor</fullName>
    </submittedName>
</protein>
<dbReference type="PRINTS" id="PR00038">
    <property type="entry name" value="HTHLUXR"/>
</dbReference>
<dbReference type="PROSITE" id="PS50110">
    <property type="entry name" value="RESPONSE_REGULATORY"/>
    <property type="match status" value="1"/>
</dbReference>
<dbReference type="PROSITE" id="PS50043">
    <property type="entry name" value="HTH_LUXR_2"/>
    <property type="match status" value="1"/>
</dbReference>
<comment type="caution">
    <text evidence="9">The sequence shown here is derived from an EMBL/GenBank/DDBJ whole genome shotgun (WGS) entry which is preliminary data.</text>
</comment>
<dbReference type="PANTHER" id="PTHR48111">
    <property type="entry name" value="REGULATOR OF RPOS"/>
    <property type="match status" value="1"/>
</dbReference>
<accession>A0ABV2CKK4</accession>
<keyword evidence="3" id="KW-0805">Transcription regulation</keyword>
<dbReference type="SMART" id="SM00448">
    <property type="entry name" value="REC"/>
    <property type="match status" value="1"/>
</dbReference>
<dbReference type="Pfam" id="PF00072">
    <property type="entry name" value="Response_reg"/>
    <property type="match status" value="1"/>
</dbReference>
<dbReference type="SUPFAM" id="SSF46894">
    <property type="entry name" value="C-terminal effector domain of the bipartite response regulators"/>
    <property type="match status" value="1"/>
</dbReference>
<organism evidence="9 10">
    <name type="scientific">Uliginosibacterium paludis</name>
    <dbReference type="NCBI Taxonomy" id="1615952"/>
    <lineage>
        <taxon>Bacteria</taxon>
        <taxon>Pseudomonadati</taxon>
        <taxon>Pseudomonadota</taxon>
        <taxon>Betaproteobacteria</taxon>
        <taxon>Rhodocyclales</taxon>
        <taxon>Zoogloeaceae</taxon>
        <taxon>Uliginosibacterium</taxon>
    </lineage>
</organism>
<dbReference type="Proteomes" id="UP001548590">
    <property type="component" value="Unassembled WGS sequence"/>
</dbReference>
<sequence>MPLELDRSRTDIVLIVDDVPENLSVLHDALDESGFTVLVATNGESALARARQSLPDIILLDAMMPGMDGFEVARRLKADFSTRHIPIIFMTGLTETEHIVAAFAAGGTDYVAKPVRTGEVIARVHTHLASARQMKQARSALDAFGQATLALRTESGRITWQTPLARKLLADYFPHENHGDSTPPALLHWLETTLAALRTTPAGTPLPLHISHDSRRLIFSLHDQTADGEWLVVLREENDAAQIEALLAAFPLTRKEAEVLYWVTQGKTSPDIGDILGSSPRTVNKHLEHVYEKLGVENRTAATKLALARLRG</sequence>
<dbReference type="CDD" id="cd19920">
    <property type="entry name" value="REC_PA4781-like"/>
    <property type="match status" value="1"/>
</dbReference>
<feature type="domain" description="HTH luxR-type" evidence="7">
    <location>
        <begin position="245"/>
        <end position="310"/>
    </location>
</feature>
<evidence type="ECO:0000256" key="4">
    <source>
        <dbReference type="ARBA" id="ARBA00023125"/>
    </source>
</evidence>
<dbReference type="SMART" id="SM00421">
    <property type="entry name" value="HTH_LUXR"/>
    <property type="match status" value="1"/>
</dbReference>
<reference evidence="9 10" key="1">
    <citation type="submission" date="2024-07" db="EMBL/GenBank/DDBJ databases">
        <title>Uliginosibacterium paludis KCTC:42655.</title>
        <authorList>
            <person name="Kim M.K."/>
        </authorList>
    </citation>
    <scope>NUCLEOTIDE SEQUENCE [LARGE SCALE GENOMIC DNA]</scope>
    <source>
        <strain evidence="9 10">KCTC 42655</strain>
    </source>
</reference>
<dbReference type="EMBL" id="JBEWLZ010000001">
    <property type="protein sequence ID" value="MET1488426.1"/>
    <property type="molecule type" value="Genomic_DNA"/>
</dbReference>
<dbReference type="InterPro" id="IPR036388">
    <property type="entry name" value="WH-like_DNA-bd_sf"/>
</dbReference>
<dbReference type="InterPro" id="IPR039420">
    <property type="entry name" value="WalR-like"/>
</dbReference>
<dbReference type="InterPro" id="IPR011006">
    <property type="entry name" value="CheY-like_superfamily"/>
</dbReference>
<feature type="domain" description="Response regulatory" evidence="8">
    <location>
        <begin position="12"/>
        <end position="128"/>
    </location>
</feature>
<evidence type="ECO:0000259" key="8">
    <source>
        <dbReference type="PROSITE" id="PS50110"/>
    </source>
</evidence>
<keyword evidence="1 6" id="KW-0597">Phosphoprotein</keyword>
<evidence type="ECO:0000256" key="2">
    <source>
        <dbReference type="ARBA" id="ARBA00023012"/>
    </source>
</evidence>
<dbReference type="Pfam" id="PF00196">
    <property type="entry name" value="GerE"/>
    <property type="match status" value="1"/>
</dbReference>
<dbReference type="InterPro" id="IPR016032">
    <property type="entry name" value="Sig_transdc_resp-reg_C-effctor"/>
</dbReference>
<evidence type="ECO:0000313" key="10">
    <source>
        <dbReference type="Proteomes" id="UP001548590"/>
    </source>
</evidence>
<dbReference type="RefSeq" id="WP_345926535.1">
    <property type="nucleotide sequence ID" value="NZ_JBDIVF010000003.1"/>
</dbReference>
<evidence type="ECO:0000256" key="1">
    <source>
        <dbReference type="ARBA" id="ARBA00022553"/>
    </source>
</evidence>
<keyword evidence="10" id="KW-1185">Reference proteome</keyword>
<evidence type="ECO:0000313" key="9">
    <source>
        <dbReference type="EMBL" id="MET1488426.1"/>
    </source>
</evidence>
<keyword evidence="2" id="KW-0902">Two-component regulatory system</keyword>
<dbReference type="PANTHER" id="PTHR48111:SF1">
    <property type="entry name" value="TWO-COMPONENT RESPONSE REGULATOR ORR33"/>
    <property type="match status" value="1"/>
</dbReference>
<dbReference type="Gene3D" id="1.10.10.10">
    <property type="entry name" value="Winged helix-like DNA-binding domain superfamily/Winged helix DNA-binding domain"/>
    <property type="match status" value="1"/>
</dbReference>
<dbReference type="Gene3D" id="3.40.50.2300">
    <property type="match status" value="1"/>
</dbReference>
<proteinExistence type="predicted"/>
<evidence type="ECO:0000259" key="7">
    <source>
        <dbReference type="PROSITE" id="PS50043"/>
    </source>
</evidence>
<evidence type="ECO:0000256" key="5">
    <source>
        <dbReference type="ARBA" id="ARBA00023163"/>
    </source>
</evidence>
<dbReference type="InterPro" id="IPR000792">
    <property type="entry name" value="Tscrpt_reg_LuxR_C"/>
</dbReference>
<keyword evidence="5" id="KW-0804">Transcription</keyword>
<name>A0ABV2CKK4_9RHOO</name>
<keyword evidence="4" id="KW-0238">DNA-binding</keyword>
<evidence type="ECO:0000256" key="3">
    <source>
        <dbReference type="ARBA" id="ARBA00023015"/>
    </source>
</evidence>
<dbReference type="InterPro" id="IPR001789">
    <property type="entry name" value="Sig_transdc_resp-reg_receiver"/>
</dbReference>
<gene>
    <name evidence="9" type="ORF">ABVT11_01205</name>
</gene>
<dbReference type="CDD" id="cd06170">
    <property type="entry name" value="LuxR_C_like"/>
    <property type="match status" value="1"/>
</dbReference>
<dbReference type="SUPFAM" id="SSF52172">
    <property type="entry name" value="CheY-like"/>
    <property type="match status" value="1"/>
</dbReference>